<evidence type="ECO:0000313" key="2">
    <source>
        <dbReference type="Proteomes" id="UP000827872"/>
    </source>
</evidence>
<comment type="caution">
    <text evidence="1">The sequence shown here is derived from an EMBL/GenBank/DDBJ whole genome shotgun (WGS) entry which is preliminary data.</text>
</comment>
<gene>
    <name evidence="1" type="ORF">K3G42_003238</name>
</gene>
<protein>
    <submittedName>
        <fullName evidence="1">Uncharacterized protein</fullName>
    </submittedName>
</protein>
<keyword evidence="2" id="KW-1185">Reference proteome</keyword>
<dbReference type="EMBL" id="CM037621">
    <property type="protein sequence ID" value="KAH8001249.1"/>
    <property type="molecule type" value="Genomic_DNA"/>
</dbReference>
<accession>A0ACB8F7U6</accession>
<reference evidence="1" key="1">
    <citation type="submission" date="2021-08" db="EMBL/GenBank/DDBJ databases">
        <title>The first chromosome-level gecko genome reveals the dynamic sex chromosomes of Neotropical dwarf geckos (Sphaerodactylidae: Sphaerodactylus).</title>
        <authorList>
            <person name="Pinto B.J."/>
            <person name="Keating S.E."/>
            <person name="Gamble T."/>
        </authorList>
    </citation>
    <scope>NUCLEOTIDE SEQUENCE</scope>
    <source>
        <strain evidence="1">TG3544</strain>
    </source>
</reference>
<name>A0ACB8F7U6_9SAUR</name>
<proteinExistence type="predicted"/>
<sequence length="174" mass="18934">MHACWKEVRRCRAFQKFLTYVLLSVACFLHPVLVWHVTIPGTMLVLTGLAYFLLSKRHKETAASGPLDQCSDTCGASAAETSVDDTERTYTFPGGSHRGQRGTLLGYVQSILRGCQGQEGVVNSSNRTTVRRQVYLQQKAVNIVLSVQDNAGSLAEESTSDTVPILGPTAMTSP</sequence>
<dbReference type="Proteomes" id="UP000827872">
    <property type="component" value="Linkage Group LG08"/>
</dbReference>
<organism evidence="1 2">
    <name type="scientific">Sphaerodactylus townsendi</name>
    <dbReference type="NCBI Taxonomy" id="933632"/>
    <lineage>
        <taxon>Eukaryota</taxon>
        <taxon>Metazoa</taxon>
        <taxon>Chordata</taxon>
        <taxon>Craniata</taxon>
        <taxon>Vertebrata</taxon>
        <taxon>Euteleostomi</taxon>
        <taxon>Lepidosauria</taxon>
        <taxon>Squamata</taxon>
        <taxon>Bifurcata</taxon>
        <taxon>Gekkota</taxon>
        <taxon>Sphaerodactylidae</taxon>
        <taxon>Sphaerodactylus</taxon>
    </lineage>
</organism>
<evidence type="ECO:0000313" key="1">
    <source>
        <dbReference type="EMBL" id="KAH8001249.1"/>
    </source>
</evidence>